<dbReference type="Gene3D" id="1.10.940.10">
    <property type="entry name" value="NusB-like"/>
    <property type="match status" value="1"/>
</dbReference>
<dbReference type="InterPro" id="IPR006027">
    <property type="entry name" value="NusB_RsmB_TIM44"/>
</dbReference>
<keyword evidence="2" id="KW-0889">Transcription antitermination</keyword>
<keyword evidence="5" id="KW-0804">Transcription</keyword>
<dbReference type="Pfam" id="PF01029">
    <property type="entry name" value="NusB"/>
    <property type="match status" value="1"/>
</dbReference>
<evidence type="ECO:0000256" key="5">
    <source>
        <dbReference type="ARBA" id="ARBA00023163"/>
    </source>
</evidence>
<dbReference type="InterPro" id="IPR035926">
    <property type="entry name" value="NusB-like_sf"/>
</dbReference>
<name>A0A1H6MJX0_9FLAO</name>
<dbReference type="RefSeq" id="WP_091102548.1">
    <property type="nucleotide sequence ID" value="NZ_FNXE01000062.1"/>
</dbReference>
<sequence length="314" mass="36974">MVNRRHIRSKVLQAIYAMTQNQSDQLDVYEKYLFNSLENIRELYLLMLSSLVELQKVEAEFLEVSAKKHLATPEERNPNKKFINNSVFQILCNSETLNNWLEELHINQFNVNDHYIKTLLHEIKSSDLYKEYMRNGVNNFEEDKEFAIKLFTDFIAPNEKIYEFLEDYKISWIDDIPVVNTAILKQLEGLKDASSYFKLNKVFKDDEDKDFAKQLFRKTALNADVFVKEYEDKTRNWELDRIAEVDTIILNLGVCELQKFPSIPVKVTINEYLELAKEYSTPKSSIFINGILDALVKEYRLENKLNKIGRGLIE</sequence>
<organism evidence="7 8">
    <name type="scientific">Paenimyroides marinum</name>
    <dbReference type="NCBI Taxonomy" id="1159016"/>
    <lineage>
        <taxon>Bacteria</taxon>
        <taxon>Pseudomonadati</taxon>
        <taxon>Bacteroidota</taxon>
        <taxon>Flavobacteriia</taxon>
        <taxon>Flavobacteriales</taxon>
        <taxon>Flavobacteriaceae</taxon>
        <taxon>Paenimyroides</taxon>
    </lineage>
</organism>
<dbReference type="GO" id="GO:0006353">
    <property type="term" value="P:DNA-templated transcription termination"/>
    <property type="evidence" value="ECO:0007669"/>
    <property type="project" value="InterPro"/>
</dbReference>
<accession>A0A1H6MJX0</accession>
<dbReference type="GO" id="GO:0005829">
    <property type="term" value="C:cytosol"/>
    <property type="evidence" value="ECO:0007669"/>
    <property type="project" value="TreeGrafter"/>
</dbReference>
<dbReference type="NCBIfam" id="TIGR01951">
    <property type="entry name" value="nusB"/>
    <property type="match status" value="1"/>
</dbReference>
<dbReference type="SUPFAM" id="SSF48013">
    <property type="entry name" value="NusB-like"/>
    <property type="match status" value="1"/>
</dbReference>
<keyword evidence="8" id="KW-1185">Reference proteome</keyword>
<reference evidence="8" key="1">
    <citation type="submission" date="2016-10" db="EMBL/GenBank/DDBJ databases">
        <authorList>
            <person name="Varghese N."/>
            <person name="Submissions S."/>
        </authorList>
    </citation>
    <scope>NUCLEOTIDE SEQUENCE [LARGE SCALE GENOMIC DNA]</scope>
    <source>
        <strain evidence="8">CGMCC 1.10825</strain>
    </source>
</reference>
<evidence type="ECO:0000259" key="6">
    <source>
        <dbReference type="Pfam" id="PF01029"/>
    </source>
</evidence>
<evidence type="ECO:0000256" key="2">
    <source>
        <dbReference type="ARBA" id="ARBA00022814"/>
    </source>
</evidence>
<keyword evidence="4" id="KW-0805">Transcription regulation</keyword>
<protein>
    <submittedName>
        <fullName evidence="7">NusB antitermination factor</fullName>
    </submittedName>
</protein>
<gene>
    <name evidence="7" type="ORF">SAMN02927937_02779</name>
</gene>
<dbReference type="GO" id="GO:0031564">
    <property type="term" value="P:transcription antitermination"/>
    <property type="evidence" value="ECO:0007669"/>
    <property type="project" value="UniProtKB-KW"/>
</dbReference>
<comment type="similarity">
    <text evidence="1">Belongs to the NusB family.</text>
</comment>
<evidence type="ECO:0000313" key="8">
    <source>
        <dbReference type="Proteomes" id="UP000199634"/>
    </source>
</evidence>
<evidence type="ECO:0000256" key="3">
    <source>
        <dbReference type="ARBA" id="ARBA00022884"/>
    </source>
</evidence>
<dbReference type="AlphaFoldDB" id="A0A1H6MJX0"/>
<dbReference type="GO" id="GO:0003723">
    <property type="term" value="F:RNA binding"/>
    <property type="evidence" value="ECO:0007669"/>
    <property type="project" value="UniProtKB-KW"/>
</dbReference>
<dbReference type="InterPro" id="IPR011605">
    <property type="entry name" value="NusB_fam"/>
</dbReference>
<dbReference type="PANTHER" id="PTHR11078:SF3">
    <property type="entry name" value="ANTITERMINATION NUSB DOMAIN-CONTAINING PROTEIN"/>
    <property type="match status" value="1"/>
</dbReference>
<evidence type="ECO:0000256" key="1">
    <source>
        <dbReference type="ARBA" id="ARBA00005952"/>
    </source>
</evidence>
<proteinExistence type="inferred from homology"/>
<keyword evidence="3" id="KW-0694">RNA-binding</keyword>
<dbReference type="Proteomes" id="UP000199634">
    <property type="component" value="Unassembled WGS sequence"/>
</dbReference>
<dbReference type="PANTHER" id="PTHR11078">
    <property type="entry name" value="N UTILIZATION SUBSTANCE PROTEIN B-RELATED"/>
    <property type="match status" value="1"/>
</dbReference>
<dbReference type="STRING" id="1159016.SAMN02927937_02779"/>
<dbReference type="OrthoDB" id="9787568at2"/>
<evidence type="ECO:0000313" key="7">
    <source>
        <dbReference type="EMBL" id="SEI02011.1"/>
    </source>
</evidence>
<feature type="domain" description="NusB/RsmB/TIM44" evidence="6">
    <location>
        <begin position="201"/>
        <end position="296"/>
    </location>
</feature>
<evidence type="ECO:0000256" key="4">
    <source>
        <dbReference type="ARBA" id="ARBA00023015"/>
    </source>
</evidence>
<dbReference type="EMBL" id="FNXE01000062">
    <property type="protein sequence ID" value="SEI02011.1"/>
    <property type="molecule type" value="Genomic_DNA"/>
</dbReference>